<proteinExistence type="inferred from homology"/>
<dbReference type="InterPro" id="IPR004263">
    <property type="entry name" value="Exostosin"/>
</dbReference>
<sequence length="761" mass="84585">MKRHHAGDLPLSAPAGDSVGRLRTVVEDDEEEEPDKQGKYDKARRSCSNLCFLFLLAATVALLARHCYASGRDGGVVLIEAVPGPPPSARKIVPIARGGQPVPERSPPAPDASDESVLANDDGGEPEFSKRPASVSSSRSSMARSKSDSGDRALPKHFVSAAVHGGNHTVARALAEPDVKGDLCNGRYIYVQELPPRFNADMVRSCGSLSPGTDTCGRTANGGFGPPLVGGGNGEGAFQETGWYATDAHALDLIFHDRIRRYECLTDDPSLAAAVFVPFYAGLDVARHLWGYNVSARDALALELADALAARPEWSAMGGRDHFFVAGRVTWDFRRQADGDAEWGNKLLLLPAVRNMTALVVEASPWHLNDAAVPYPTAFHPACDDDVFVWQDRVRNLTRPYLFSYAGRARRSDAEDGNSITGHLAEQCAASSACSLMKCGNKGPGGNKCDSPASVMALFQSSTFCLVPRSSGASTSWLAFDAVLAGCIPVFFHPGTAYVQYTWHLPKNHAEYSVYIPEADVRKNASVEETLRRIPPETIKTMREAVVGLIPTVVYTDPSSRLDTTMTDAFDVAVAAVIDKVAKLRKGRAEEEKLELYSWKYPLLREGQKAEDPHEWDALGTHHHRWQTQSHFLSRFQIHCHLDHFAHHRCRHLGRPPEYTHHHMDHIHRPDHILNQNRNLVQTRHFVHHHHLHLGRLPEHILHHMAHIHQLDRIQNQNQIRFQNHHSVHHHHLHPVHLPEHTLHHMARTHQLDRTQSPTQN</sequence>
<keyword evidence="7" id="KW-0472">Membrane</keyword>
<evidence type="ECO:0000256" key="7">
    <source>
        <dbReference type="SAM" id="Phobius"/>
    </source>
</evidence>
<accession>A0A5J9V2T8</accession>
<feature type="transmembrane region" description="Helical" evidence="7">
    <location>
        <begin position="46"/>
        <end position="64"/>
    </location>
</feature>
<keyword evidence="7" id="KW-0812">Transmembrane</keyword>
<keyword evidence="10" id="KW-1185">Reference proteome</keyword>
<gene>
    <name evidence="9" type="ORF">EJB05_22084</name>
</gene>
<feature type="compositionally biased region" description="Low complexity" evidence="6">
    <location>
        <begin position="131"/>
        <end position="144"/>
    </location>
</feature>
<comment type="subcellular location">
    <subcellularLocation>
        <location evidence="1">Golgi apparatus membrane</location>
        <topology evidence="1">Single-pass type II membrane protein</topology>
    </subcellularLocation>
</comment>
<keyword evidence="5" id="KW-0333">Golgi apparatus</keyword>
<dbReference type="AlphaFoldDB" id="A0A5J9V2T8"/>
<evidence type="ECO:0000256" key="3">
    <source>
        <dbReference type="ARBA" id="ARBA00022676"/>
    </source>
</evidence>
<organism evidence="9 10">
    <name type="scientific">Eragrostis curvula</name>
    <name type="common">weeping love grass</name>
    <dbReference type="NCBI Taxonomy" id="38414"/>
    <lineage>
        <taxon>Eukaryota</taxon>
        <taxon>Viridiplantae</taxon>
        <taxon>Streptophyta</taxon>
        <taxon>Embryophyta</taxon>
        <taxon>Tracheophyta</taxon>
        <taxon>Spermatophyta</taxon>
        <taxon>Magnoliopsida</taxon>
        <taxon>Liliopsida</taxon>
        <taxon>Poales</taxon>
        <taxon>Poaceae</taxon>
        <taxon>PACMAD clade</taxon>
        <taxon>Chloridoideae</taxon>
        <taxon>Eragrostideae</taxon>
        <taxon>Eragrostidinae</taxon>
        <taxon>Eragrostis</taxon>
    </lineage>
</organism>
<evidence type="ECO:0000256" key="4">
    <source>
        <dbReference type="ARBA" id="ARBA00022968"/>
    </source>
</evidence>
<evidence type="ECO:0000259" key="8">
    <source>
        <dbReference type="Pfam" id="PF03016"/>
    </source>
</evidence>
<evidence type="ECO:0000256" key="1">
    <source>
        <dbReference type="ARBA" id="ARBA00004323"/>
    </source>
</evidence>
<dbReference type="PANTHER" id="PTHR11062:SF387">
    <property type="entry name" value="OS10G0459700 PROTEIN"/>
    <property type="match status" value="1"/>
</dbReference>
<dbReference type="OrthoDB" id="659393at2759"/>
<dbReference type="EMBL" id="RWGY01000011">
    <property type="protein sequence ID" value="TVU30459.1"/>
    <property type="molecule type" value="Genomic_DNA"/>
</dbReference>
<dbReference type="GO" id="GO:0000139">
    <property type="term" value="C:Golgi membrane"/>
    <property type="evidence" value="ECO:0007669"/>
    <property type="project" value="UniProtKB-SubCell"/>
</dbReference>
<dbReference type="Gramene" id="TVU30459">
    <property type="protein sequence ID" value="TVU30459"/>
    <property type="gene ID" value="EJB05_22084"/>
</dbReference>
<reference evidence="9 10" key="1">
    <citation type="journal article" date="2019" name="Sci. Rep.">
        <title>A high-quality genome of Eragrostis curvula grass provides insights into Poaceae evolution and supports new strategies to enhance forage quality.</title>
        <authorList>
            <person name="Carballo J."/>
            <person name="Santos B.A.C.M."/>
            <person name="Zappacosta D."/>
            <person name="Garbus I."/>
            <person name="Selva J.P."/>
            <person name="Gallo C.A."/>
            <person name="Diaz A."/>
            <person name="Albertini E."/>
            <person name="Caccamo M."/>
            <person name="Echenique V."/>
        </authorList>
    </citation>
    <scope>NUCLEOTIDE SEQUENCE [LARGE SCALE GENOMIC DNA]</scope>
    <source>
        <strain evidence="10">cv. Victoria</strain>
        <tissue evidence="9">Leaf</tissue>
    </source>
</reference>
<feature type="region of interest" description="Disordered" evidence="6">
    <location>
        <begin position="1"/>
        <end position="41"/>
    </location>
</feature>
<keyword evidence="4" id="KW-0735">Signal-anchor</keyword>
<dbReference type="PANTHER" id="PTHR11062">
    <property type="entry name" value="EXOSTOSIN HEPARAN SULFATE GLYCOSYLTRANSFERASE -RELATED"/>
    <property type="match status" value="1"/>
</dbReference>
<feature type="non-terminal residue" evidence="9">
    <location>
        <position position="1"/>
    </location>
</feature>
<protein>
    <recommendedName>
        <fullName evidence="8">Exostosin GT47 domain-containing protein</fullName>
    </recommendedName>
</protein>
<evidence type="ECO:0000256" key="5">
    <source>
        <dbReference type="ARBA" id="ARBA00023034"/>
    </source>
</evidence>
<dbReference type="Proteomes" id="UP000324897">
    <property type="component" value="Chromosome 1"/>
</dbReference>
<evidence type="ECO:0000313" key="9">
    <source>
        <dbReference type="EMBL" id="TVU30459.1"/>
    </source>
</evidence>
<evidence type="ECO:0000256" key="6">
    <source>
        <dbReference type="SAM" id="MobiDB-lite"/>
    </source>
</evidence>
<keyword evidence="3" id="KW-0808">Transferase</keyword>
<dbReference type="InterPro" id="IPR040911">
    <property type="entry name" value="Exostosin_GT47"/>
</dbReference>
<dbReference type="GO" id="GO:0016757">
    <property type="term" value="F:glycosyltransferase activity"/>
    <property type="evidence" value="ECO:0007669"/>
    <property type="project" value="UniProtKB-KW"/>
</dbReference>
<evidence type="ECO:0000313" key="10">
    <source>
        <dbReference type="Proteomes" id="UP000324897"/>
    </source>
</evidence>
<keyword evidence="7" id="KW-1133">Transmembrane helix</keyword>
<name>A0A5J9V2T8_9POAL</name>
<keyword evidence="3" id="KW-0328">Glycosyltransferase</keyword>
<comment type="similarity">
    <text evidence="2">Belongs to the glycosyltransferase 47 family.</text>
</comment>
<dbReference type="Pfam" id="PF03016">
    <property type="entry name" value="Exostosin_GT47"/>
    <property type="match status" value="1"/>
</dbReference>
<feature type="region of interest" description="Disordered" evidence="6">
    <location>
        <begin position="90"/>
        <end position="153"/>
    </location>
</feature>
<evidence type="ECO:0000256" key="2">
    <source>
        <dbReference type="ARBA" id="ARBA00010271"/>
    </source>
</evidence>
<comment type="caution">
    <text evidence="9">The sequence shown here is derived from an EMBL/GenBank/DDBJ whole genome shotgun (WGS) entry which is preliminary data.</text>
</comment>
<feature type="domain" description="Exostosin GT47" evidence="8">
    <location>
        <begin position="184"/>
        <end position="530"/>
    </location>
</feature>